<evidence type="ECO:0000313" key="5">
    <source>
        <dbReference type="EMBL" id="AOV58395.1"/>
    </source>
</evidence>
<gene>
    <name evidence="3" type="ORF">C030809_140</name>
    <name evidence="5" type="ORF">C290910_140</name>
    <name evidence="2" type="ORF">N170310_140</name>
    <name evidence="1" type="ORF">N330309_140</name>
    <name evidence="4" type="ORF">S170810_140</name>
</gene>
<dbReference type="Proteomes" id="UP000241494">
    <property type="component" value="Segment"/>
</dbReference>
<reference evidence="6 7" key="1">
    <citation type="journal article" date="2016" name="Virology">
        <title>The genomic content and context of auxiliary metabolic genes in marine cyanomyoviruses.</title>
        <authorList>
            <person name="Crummett L.T."/>
            <person name="Puxty R.J."/>
            <person name="Weihe C."/>
            <person name="Marston M.F."/>
            <person name="Martiny J.B."/>
        </authorList>
    </citation>
    <scope>NUCLEOTIDE SEQUENCE [LARGE SCALE GENOMIC DNA]</scope>
    <source>
        <strain evidence="1">0309SB33</strain>
        <strain evidence="2">0310NB17</strain>
        <strain evidence="3">0809CC03</strain>
        <strain evidence="4">0810SB17</strain>
        <strain evidence="5">0910CC29</strain>
    </source>
</reference>
<dbReference type="EMBL" id="KU686193">
    <property type="protein sequence ID" value="AOV57645.1"/>
    <property type="molecule type" value="Genomic_DNA"/>
</dbReference>
<evidence type="ECO:0000313" key="4">
    <source>
        <dbReference type="EMBL" id="AOV58145.1"/>
    </source>
</evidence>
<protein>
    <recommendedName>
        <fullName evidence="9">Endonuclease VII</fullName>
    </recommendedName>
</protein>
<evidence type="ECO:0000313" key="8">
    <source>
        <dbReference type="Proteomes" id="UP000241610"/>
    </source>
</evidence>
<evidence type="ECO:0000313" key="7">
    <source>
        <dbReference type="Proteomes" id="UP000241265"/>
    </source>
</evidence>
<name>A0A1D8KFJ6_9CAUD</name>
<evidence type="ECO:0000313" key="6">
    <source>
        <dbReference type="Proteomes" id="UP000240287"/>
    </source>
</evidence>
<dbReference type="Proteomes" id="UP000240287">
    <property type="component" value="Genome"/>
</dbReference>
<accession>A0A1D8KFJ6</accession>
<dbReference type="Proteomes" id="UP000241610">
    <property type="component" value="Segment"/>
</dbReference>
<dbReference type="EMBL" id="KU686194">
    <property type="protein sequence ID" value="AOV57895.1"/>
    <property type="molecule type" value="Genomic_DNA"/>
</dbReference>
<evidence type="ECO:0000313" key="3">
    <source>
        <dbReference type="EMBL" id="AOV57895.1"/>
    </source>
</evidence>
<dbReference type="EMBL" id="KU686192">
    <property type="protein sequence ID" value="AOV57395.1"/>
    <property type="molecule type" value="Genomic_DNA"/>
</dbReference>
<dbReference type="EMBL" id="KU686196">
    <property type="protein sequence ID" value="AOV58395.1"/>
    <property type="molecule type" value="Genomic_DNA"/>
</dbReference>
<evidence type="ECO:0008006" key="9">
    <source>
        <dbReference type="Google" id="ProtNLM"/>
    </source>
</evidence>
<proteinExistence type="predicted"/>
<evidence type="ECO:0000313" key="1">
    <source>
        <dbReference type="EMBL" id="AOV57395.1"/>
    </source>
</evidence>
<evidence type="ECO:0000313" key="2">
    <source>
        <dbReference type="EMBL" id="AOV57645.1"/>
    </source>
</evidence>
<dbReference type="Proteomes" id="UP000241591">
    <property type="component" value="Segment"/>
</dbReference>
<sequence>MDVDDLFDLDTVLFQQRQCRSCKKIKDLTTDFYRSRPDRTSLSAWSYECKECTKKRVTSRKRNLKEDIYPDW</sequence>
<organism evidence="1 8">
    <name type="scientific">Synechococcus phage S-CAM1</name>
    <dbReference type="NCBI Taxonomy" id="754037"/>
    <lineage>
        <taxon>Viruses</taxon>
        <taxon>Duplodnaviria</taxon>
        <taxon>Heunggongvirae</taxon>
        <taxon>Uroviricota</taxon>
        <taxon>Caudoviricetes</taxon>
        <taxon>Pantevenvirales</taxon>
        <taxon>Kyanoviridae</taxon>
        <taxon>Anaposvirus</taxon>
        <taxon>Anaposvirus socalone</taxon>
    </lineage>
</organism>
<dbReference type="EMBL" id="KU686195">
    <property type="protein sequence ID" value="AOV58145.1"/>
    <property type="molecule type" value="Genomic_DNA"/>
</dbReference>
<dbReference type="Proteomes" id="UP000241265">
    <property type="component" value="Genome"/>
</dbReference>